<dbReference type="OrthoDB" id="1746168at2759"/>
<evidence type="ECO:0000313" key="1">
    <source>
        <dbReference type="EMBL" id="RDX68886.1"/>
    </source>
</evidence>
<dbReference type="PANTHER" id="PTHR48475">
    <property type="entry name" value="RIBONUCLEASE H"/>
    <property type="match status" value="1"/>
</dbReference>
<proteinExistence type="predicted"/>
<dbReference type="PANTHER" id="PTHR48475:SF2">
    <property type="entry name" value="RIBONUCLEASE H"/>
    <property type="match status" value="1"/>
</dbReference>
<accession>A0A371ESE7</accession>
<name>A0A371ESE7_MUCPR</name>
<protein>
    <recommendedName>
        <fullName evidence="3">RNase H type-1 domain-containing protein</fullName>
    </recommendedName>
</protein>
<evidence type="ECO:0000313" key="2">
    <source>
        <dbReference type="Proteomes" id="UP000257109"/>
    </source>
</evidence>
<dbReference type="AlphaFoldDB" id="A0A371ESE7"/>
<keyword evidence="2" id="KW-1185">Reference proteome</keyword>
<dbReference type="EMBL" id="QJKJ01012344">
    <property type="protein sequence ID" value="RDX68886.1"/>
    <property type="molecule type" value="Genomic_DNA"/>
</dbReference>
<evidence type="ECO:0008006" key="3">
    <source>
        <dbReference type="Google" id="ProtNLM"/>
    </source>
</evidence>
<gene>
    <name evidence="1" type="ORF">CR513_52081</name>
</gene>
<feature type="non-terminal residue" evidence="1">
    <location>
        <position position="1"/>
    </location>
</feature>
<sequence length="139" mass="16368">MKLVGELREHILTSKSDSKLVTSQDKVTKYATSFEKFILLHVPREENKRDDLLSKLASTQRCENNRSIIHEKICRPMVEESSIYYVEIGQTWMDSLLEYFKKDIILEDPKAAKRLRWEASKYALVGEHIYRRGFSFPLL</sequence>
<comment type="caution">
    <text evidence="1">The sequence shown here is derived from an EMBL/GenBank/DDBJ whole genome shotgun (WGS) entry which is preliminary data.</text>
</comment>
<organism evidence="1 2">
    <name type="scientific">Mucuna pruriens</name>
    <name type="common">Velvet bean</name>
    <name type="synonym">Dolichos pruriens</name>
    <dbReference type="NCBI Taxonomy" id="157652"/>
    <lineage>
        <taxon>Eukaryota</taxon>
        <taxon>Viridiplantae</taxon>
        <taxon>Streptophyta</taxon>
        <taxon>Embryophyta</taxon>
        <taxon>Tracheophyta</taxon>
        <taxon>Spermatophyta</taxon>
        <taxon>Magnoliopsida</taxon>
        <taxon>eudicotyledons</taxon>
        <taxon>Gunneridae</taxon>
        <taxon>Pentapetalae</taxon>
        <taxon>rosids</taxon>
        <taxon>fabids</taxon>
        <taxon>Fabales</taxon>
        <taxon>Fabaceae</taxon>
        <taxon>Papilionoideae</taxon>
        <taxon>50 kb inversion clade</taxon>
        <taxon>NPAAA clade</taxon>
        <taxon>indigoferoid/millettioid clade</taxon>
        <taxon>Phaseoleae</taxon>
        <taxon>Mucuna</taxon>
    </lineage>
</organism>
<reference evidence="1" key="1">
    <citation type="submission" date="2018-05" db="EMBL/GenBank/DDBJ databases">
        <title>Draft genome of Mucuna pruriens seed.</title>
        <authorList>
            <person name="Nnadi N.E."/>
            <person name="Vos R."/>
            <person name="Hasami M.H."/>
            <person name="Devisetty U.K."/>
            <person name="Aguiy J.C."/>
        </authorList>
    </citation>
    <scope>NUCLEOTIDE SEQUENCE [LARGE SCALE GENOMIC DNA]</scope>
    <source>
        <strain evidence="1">JCA_2017</strain>
    </source>
</reference>
<dbReference type="Proteomes" id="UP000257109">
    <property type="component" value="Unassembled WGS sequence"/>
</dbReference>